<dbReference type="Proteomes" id="UP000003250">
    <property type="component" value="Unassembled WGS sequence"/>
</dbReference>
<organism evidence="3 4">
    <name type="scientific">Mesorhizobium alhagi CCNWXJ12-2</name>
    <dbReference type="NCBI Taxonomy" id="1107882"/>
    <lineage>
        <taxon>Bacteria</taxon>
        <taxon>Pseudomonadati</taxon>
        <taxon>Pseudomonadota</taxon>
        <taxon>Alphaproteobacteria</taxon>
        <taxon>Hyphomicrobiales</taxon>
        <taxon>Phyllobacteriaceae</taxon>
        <taxon>Allomesorhizobium</taxon>
    </lineage>
</organism>
<dbReference type="Pfam" id="PF04102">
    <property type="entry name" value="SlyX"/>
    <property type="match status" value="1"/>
</dbReference>
<accession>H0HIS8</accession>
<keyword evidence="4" id="KW-1185">Reference proteome</keyword>
<feature type="coiled-coil region" evidence="2">
    <location>
        <begin position="57"/>
        <end position="105"/>
    </location>
</feature>
<reference evidence="3 4" key="1">
    <citation type="journal article" date="2012" name="J. Bacteriol.">
        <title>Draft Genome Sequence of Mesorhizobium alhagi CCNWXJ12-2T, a Novel Salt-Resistant Species Isolated from the Desert of Northwestern China.</title>
        <authorList>
            <person name="Zhou M."/>
            <person name="Chen W."/>
            <person name="Chen H."/>
            <person name="Wei G."/>
        </authorList>
    </citation>
    <scope>NUCLEOTIDE SEQUENCE [LARGE SCALE GENOMIC DNA]</scope>
    <source>
        <strain evidence="3 4">CCNWXJ12-2</strain>
    </source>
</reference>
<gene>
    <name evidence="1" type="primary">slyX</name>
    <name evidence="3" type="ORF">MAXJ12_00155</name>
</gene>
<sequence length="118" mass="13455">MPITARIGPLSTNPDALVNFPRPAERYNQSAIQRFARFAATLWQNEVFPMTTPGDRLTTLEIRAAEQEKTIDELSAQIVEQWKEIERLQKTLEALATRFLALEEQTAPEAPATRPPHW</sequence>
<dbReference type="EMBL" id="AHAM01000001">
    <property type="protein sequence ID" value="EHK59393.1"/>
    <property type="molecule type" value="Genomic_DNA"/>
</dbReference>
<evidence type="ECO:0000313" key="4">
    <source>
        <dbReference type="Proteomes" id="UP000003250"/>
    </source>
</evidence>
<evidence type="ECO:0000313" key="3">
    <source>
        <dbReference type="EMBL" id="EHK59393.1"/>
    </source>
</evidence>
<dbReference type="HAMAP" id="MF_00715">
    <property type="entry name" value="SlyX"/>
    <property type="match status" value="1"/>
</dbReference>
<comment type="similarity">
    <text evidence="1">Belongs to the SlyX family.</text>
</comment>
<dbReference type="AlphaFoldDB" id="H0HIS8"/>
<keyword evidence="2" id="KW-0175">Coiled coil</keyword>
<proteinExistence type="inferred from homology"/>
<dbReference type="PANTHER" id="PTHR36508">
    <property type="entry name" value="PROTEIN SLYX"/>
    <property type="match status" value="1"/>
</dbReference>
<evidence type="ECO:0000256" key="1">
    <source>
        <dbReference type="HAMAP-Rule" id="MF_00715"/>
    </source>
</evidence>
<dbReference type="Gene3D" id="1.20.5.300">
    <property type="match status" value="1"/>
</dbReference>
<dbReference type="NCBIfam" id="NF001962">
    <property type="entry name" value="PRK00736.1"/>
    <property type="match status" value="1"/>
</dbReference>
<dbReference type="PANTHER" id="PTHR36508:SF1">
    <property type="entry name" value="PROTEIN SLYX"/>
    <property type="match status" value="1"/>
</dbReference>
<evidence type="ECO:0000256" key="2">
    <source>
        <dbReference type="SAM" id="Coils"/>
    </source>
</evidence>
<dbReference type="InterPro" id="IPR007236">
    <property type="entry name" value="SlyX"/>
</dbReference>
<name>H0HIS8_9HYPH</name>
<protein>
    <recommendedName>
        <fullName evidence="1">Protein SlyX homolog</fullName>
    </recommendedName>
</protein>
<dbReference type="PATRIC" id="fig|1107882.3.peg.33"/>